<dbReference type="EMBL" id="JBFAQK010000033">
    <property type="protein sequence ID" value="MEV4683532.1"/>
    <property type="molecule type" value="Genomic_DNA"/>
</dbReference>
<name>A0ABV3HYA9_9ACTN</name>
<feature type="chain" id="PRO_5046161323" evidence="2">
    <location>
        <begin position="34"/>
        <end position="760"/>
    </location>
</feature>
<accession>A0ABV3HYA9</accession>
<comment type="caution">
    <text evidence="3">The sequence shown here is derived from an EMBL/GenBank/DDBJ whole genome shotgun (WGS) entry which is preliminary data.</text>
</comment>
<protein>
    <submittedName>
        <fullName evidence="3">VCBS repeat-containing protein</fullName>
    </submittedName>
</protein>
<proteinExistence type="predicted"/>
<feature type="signal peptide" evidence="2">
    <location>
        <begin position="1"/>
        <end position="33"/>
    </location>
</feature>
<dbReference type="InterPro" id="IPR028994">
    <property type="entry name" value="Integrin_alpha_N"/>
</dbReference>
<dbReference type="RefSeq" id="WP_364597142.1">
    <property type="nucleotide sequence ID" value="NZ_JBFAQK010000033.1"/>
</dbReference>
<evidence type="ECO:0000313" key="3">
    <source>
        <dbReference type="EMBL" id="MEV4683532.1"/>
    </source>
</evidence>
<evidence type="ECO:0000256" key="2">
    <source>
        <dbReference type="SAM" id="SignalP"/>
    </source>
</evidence>
<sequence length="760" mass="79743">MQQRSSGRRLAAAATVALAVTAGTLTGGPAALAEPVAGPAAAASAVAADPVRFPSNAELAGAGATGFLTRSTDGSQELRWTPYAGGASTVVTPPAGGGVAATGTDVLVLGDAPAPAFFRSVTLRNMADPSAPDVSMDLGPISATYVAAVSPTSVLAQVTAQDGTKELHLVSKEAGRLTSRKVDGLPADAGDFFTSAPVRDGEAFVGYGTGPAGARTGGRAVIDLAAAKAADSYASAESGYLVHTLAFSATHVAWSEHDSAGWAVVSVDRETRTERRFPLGKAEELYIGLTGSRLVYATPSALTDSAPSPHQTVRAVSLTGDDTVDLIAYTPTPPRPAADGSLLVGGGRVEDGEGLFRVFAGQDGQPVVTQVATSYRPTAIAYLGSALPSLNFDRSQEHLLKWRLSRLNADVTVTLTHRVTRQSFTREVRLSPDSPYVLDAHTFGIPWQGVLDDTTPTGRSAYNGPYDWSIRVVPQNGIGPELRKTGGTDVYRQTKPHDFNYNGSPDILARDATGRLWRTDTVFDTAGNRLALPGQARSEVGPGWGVYNTIENLGTASSWDEAPGIVARDTSGVLWLYPGLNSPTVPFSRRQQVGGGWQVYDKLAGSDLNGDHNADLVAADRSGTLWFYEGTGFYKSLFKTRKKIGGGWQIYNHITAVGNVAGAPAGDLVARDKDGVLWLYLGRGDGTFTARTRIGGGWNAYSELVGIGDGNRDGKPDLYAYGPNGTAYYYAGTGSRSAPFAGRTPTKALVNDGVRYDHVL</sequence>
<dbReference type="Proteomes" id="UP001552521">
    <property type="component" value="Unassembled WGS sequence"/>
</dbReference>
<evidence type="ECO:0000313" key="4">
    <source>
        <dbReference type="Proteomes" id="UP001552521"/>
    </source>
</evidence>
<keyword evidence="1 2" id="KW-0732">Signal</keyword>
<organism evidence="3 4">
    <name type="scientific">Streptomyces kurssanovii</name>
    <dbReference type="NCBI Taxonomy" id="67312"/>
    <lineage>
        <taxon>Bacteria</taxon>
        <taxon>Bacillati</taxon>
        <taxon>Actinomycetota</taxon>
        <taxon>Actinomycetes</taxon>
        <taxon>Kitasatosporales</taxon>
        <taxon>Streptomycetaceae</taxon>
        <taxon>Streptomyces</taxon>
    </lineage>
</organism>
<reference evidence="3 4" key="1">
    <citation type="submission" date="2024-06" db="EMBL/GenBank/DDBJ databases">
        <title>The Natural Products Discovery Center: Release of the First 8490 Sequenced Strains for Exploring Actinobacteria Biosynthetic Diversity.</title>
        <authorList>
            <person name="Kalkreuter E."/>
            <person name="Kautsar S.A."/>
            <person name="Yang D."/>
            <person name="Bader C.D."/>
            <person name="Teijaro C.N."/>
            <person name="Fluegel L."/>
            <person name="Davis C.M."/>
            <person name="Simpson J.R."/>
            <person name="Lauterbach L."/>
            <person name="Steele A.D."/>
            <person name="Gui C."/>
            <person name="Meng S."/>
            <person name="Li G."/>
            <person name="Viehrig K."/>
            <person name="Ye F."/>
            <person name="Su P."/>
            <person name="Kiefer A.F."/>
            <person name="Nichols A."/>
            <person name="Cepeda A.J."/>
            <person name="Yan W."/>
            <person name="Fan B."/>
            <person name="Jiang Y."/>
            <person name="Adhikari A."/>
            <person name="Zheng C.-J."/>
            <person name="Schuster L."/>
            <person name="Cowan T.M."/>
            <person name="Smanski M.J."/>
            <person name="Chevrette M.G."/>
            <person name="De Carvalho L.P.S."/>
            <person name="Shen B."/>
        </authorList>
    </citation>
    <scope>NUCLEOTIDE SEQUENCE [LARGE SCALE GENOMIC DNA]</scope>
    <source>
        <strain evidence="3 4">NPDC049344</strain>
    </source>
</reference>
<evidence type="ECO:0000256" key="1">
    <source>
        <dbReference type="ARBA" id="ARBA00022729"/>
    </source>
</evidence>
<dbReference type="Gene3D" id="2.20.25.650">
    <property type="entry name" value="Tachylectin-2-like"/>
    <property type="match status" value="1"/>
</dbReference>
<dbReference type="InterPro" id="IPR013517">
    <property type="entry name" value="FG-GAP"/>
</dbReference>
<dbReference type="Pfam" id="PF13517">
    <property type="entry name" value="FG-GAP_3"/>
    <property type="match status" value="1"/>
</dbReference>
<dbReference type="SUPFAM" id="SSF69318">
    <property type="entry name" value="Integrin alpha N-terminal domain"/>
    <property type="match status" value="1"/>
</dbReference>
<gene>
    <name evidence="3" type="ORF">AB0K36_22420</name>
</gene>
<keyword evidence="4" id="KW-1185">Reference proteome</keyword>